<accession>A0A5C7IQD6</accession>
<dbReference type="OrthoDB" id="10418199at2759"/>
<reference evidence="2" key="1">
    <citation type="journal article" date="2019" name="Gigascience">
        <title>De novo genome assembly of the endangered Acer yangbiense, a plant species with extremely small populations endemic to Yunnan Province, China.</title>
        <authorList>
            <person name="Yang J."/>
            <person name="Wariss H.M."/>
            <person name="Tao L."/>
            <person name="Zhang R."/>
            <person name="Yun Q."/>
            <person name="Hollingsworth P."/>
            <person name="Dao Z."/>
            <person name="Luo G."/>
            <person name="Guo H."/>
            <person name="Ma Y."/>
            <person name="Sun W."/>
        </authorList>
    </citation>
    <scope>NUCLEOTIDE SEQUENCE [LARGE SCALE GENOMIC DNA]</scope>
    <source>
        <strain evidence="2">cv. Malutang</strain>
    </source>
</reference>
<dbReference type="EMBL" id="VAHF01000002">
    <property type="protein sequence ID" value="TXG71308.1"/>
    <property type="molecule type" value="Genomic_DNA"/>
</dbReference>
<evidence type="ECO:0000313" key="1">
    <source>
        <dbReference type="EMBL" id="TXG71308.1"/>
    </source>
</evidence>
<organism evidence="1 2">
    <name type="scientific">Acer yangbiense</name>
    <dbReference type="NCBI Taxonomy" id="1000413"/>
    <lineage>
        <taxon>Eukaryota</taxon>
        <taxon>Viridiplantae</taxon>
        <taxon>Streptophyta</taxon>
        <taxon>Embryophyta</taxon>
        <taxon>Tracheophyta</taxon>
        <taxon>Spermatophyta</taxon>
        <taxon>Magnoliopsida</taxon>
        <taxon>eudicotyledons</taxon>
        <taxon>Gunneridae</taxon>
        <taxon>Pentapetalae</taxon>
        <taxon>rosids</taxon>
        <taxon>malvids</taxon>
        <taxon>Sapindales</taxon>
        <taxon>Sapindaceae</taxon>
        <taxon>Hippocastanoideae</taxon>
        <taxon>Acereae</taxon>
        <taxon>Acer</taxon>
    </lineage>
</organism>
<protein>
    <submittedName>
        <fullName evidence="1">Uncharacterized protein</fullName>
    </submittedName>
</protein>
<keyword evidence="2" id="KW-1185">Reference proteome</keyword>
<dbReference type="AlphaFoldDB" id="A0A5C7IQD6"/>
<dbReference type="Proteomes" id="UP000323000">
    <property type="component" value="Chromosome 2"/>
</dbReference>
<evidence type="ECO:0000313" key="2">
    <source>
        <dbReference type="Proteomes" id="UP000323000"/>
    </source>
</evidence>
<name>A0A5C7IQD6_9ROSI</name>
<gene>
    <name evidence="1" type="ORF">EZV62_006243</name>
</gene>
<sequence>MMEKLKYVFVDEVGVGIFGTIWKAVEYFGESFRQPNYGVLARGTCPGEGLELSIPTVFGRFIFSLNFNSMDLEGKERAAKIIFSIIIICSNTPPTPYDDRQEINQTISESSSSATRFHPASKDAIQRLEKVRFDTLILMFSACMFLEEFSICVDYAVVMWAFVSWRVYCLCQYEIPCDCVDTR</sequence>
<proteinExistence type="predicted"/>
<comment type="caution">
    <text evidence="1">The sequence shown here is derived from an EMBL/GenBank/DDBJ whole genome shotgun (WGS) entry which is preliminary data.</text>
</comment>